<dbReference type="InterPro" id="IPR025071">
    <property type="entry name" value="DUF3939"/>
</dbReference>
<protein>
    <submittedName>
        <fullName evidence="1">DUF3939 domain-containing protein</fullName>
    </submittedName>
</protein>
<dbReference type="EMBL" id="CP126446">
    <property type="protein sequence ID" value="WIF98952.1"/>
    <property type="molecule type" value="Genomic_DNA"/>
</dbReference>
<evidence type="ECO:0000313" key="1">
    <source>
        <dbReference type="EMBL" id="WIF98952.1"/>
    </source>
</evidence>
<dbReference type="Pfam" id="PF13075">
    <property type="entry name" value="DUF3939"/>
    <property type="match status" value="1"/>
</dbReference>
<dbReference type="RefSeq" id="WP_231418715.1">
    <property type="nucleotide sequence ID" value="NZ_CP126446.1"/>
</dbReference>
<evidence type="ECO:0000313" key="2">
    <source>
        <dbReference type="Proteomes" id="UP001236652"/>
    </source>
</evidence>
<reference evidence="1 2" key="1">
    <citation type="submission" date="2023-05" db="EMBL/GenBank/DDBJ databases">
        <title>Comparative genomics reveals the evidence of polycyclic aromatic hydrocarbons degradation in moderately halophilic genus Pontibacillus.</title>
        <authorList>
            <person name="Yang H."/>
            <person name="Qian Z."/>
        </authorList>
    </citation>
    <scope>NUCLEOTIDE SEQUENCE [LARGE SCALE GENOMIC DNA]</scope>
    <source>
        <strain evidence="2">HN14</strain>
    </source>
</reference>
<proteinExistence type="predicted"/>
<sequence>MWWNKKKKNEDQEQLEIKDLSLKEVRKAIHEFSDHLPDGVELRTVINEDLTLDYNLLAPYLKGIPKNTYYMSKETYELFEEQDQQLALDLDLVQRAVDHYIQQNKELPVIEHDPYLKVNYFKLENAGLLHERPNRDFYMTDEEHMITYKKPSE</sequence>
<dbReference type="Proteomes" id="UP001236652">
    <property type="component" value="Chromosome"/>
</dbReference>
<organism evidence="1 2">
    <name type="scientific">Pontibacillus chungwhensis</name>
    <dbReference type="NCBI Taxonomy" id="265426"/>
    <lineage>
        <taxon>Bacteria</taxon>
        <taxon>Bacillati</taxon>
        <taxon>Bacillota</taxon>
        <taxon>Bacilli</taxon>
        <taxon>Bacillales</taxon>
        <taxon>Bacillaceae</taxon>
        <taxon>Pontibacillus</taxon>
    </lineage>
</organism>
<accession>A0ABY8V140</accession>
<name>A0ABY8V140_9BACI</name>
<gene>
    <name evidence="1" type="ORF">QNI29_04665</name>
</gene>
<keyword evidence="2" id="KW-1185">Reference proteome</keyword>